<keyword evidence="6 8" id="KW-1133">Transmembrane helix</keyword>
<keyword evidence="10" id="KW-1185">Reference proteome</keyword>
<reference evidence="9" key="1">
    <citation type="submission" date="2022-03" db="EMBL/GenBank/DDBJ databases">
        <authorList>
            <person name="Sayadi A."/>
        </authorList>
    </citation>
    <scope>NUCLEOTIDE SEQUENCE</scope>
</reference>
<protein>
    <submittedName>
        <fullName evidence="9">Uncharacterized protein</fullName>
    </submittedName>
</protein>
<comment type="caution">
    <text evidence="9">The sequence shown here is derived from an EMBL/GenBank/DDBJ whole genome shotgun (WGS) entry which is preliminary data.</text>
</comment>
<dbReference type="InterPro" id="IPR000175">
    <property type="entry name" value="Na/ntran_symport"/>
</dbReference>
<keyword evidence="5" id="KW-0769">Symport</keyword>
<proteinExistence type="inferred from homology"/>
<dbReference type="Pfam" id="PF00209">
    <property type="entry name" value="SNF"/>
    <property type="match status" value="1"/>
</dbReference>
<gene>
    <name evidence="9" type="ORF">ACAOBT_LOCUS23072</name>
</gene>
<organism evidence="9 10">
    <name type="scientific">Acanthoscelides obtectus</name>
    <name type="common">Bean weevil</name>
    <name type="synonym">Bruchus obtectus</name>
    <dbReference type="NCBI Taxonomy" id="200917"/>
    <lineage>
        <taxon>Eukaryota</taxon>
        <taxon>Metazoa</taxon>
        <taxon>Ecdysozoa</taxon>
        <taxon>Arthropoda</taxon>
        <taxon>Hexapoda</taxon>
        <taxon>Insecta</taxon>
        <taxon>Pterygota</taxon>
        <taxon>Neoptera</taxon>
        <taxon>Endopterygota</taxon>
        <taxon>Coleoptera</taxon>
        <taxon>Polyphaga</taxon>
        <taxon>Cucujiformia</taxon>
        <taxon>Chrysomeloidea</taxon>
        <taxon>Chrysomelidae</taxon>
        <taxon>Bruchinae</taxon>
        <taxon>Bruchini</taxon>
        <taxon>Acanthoscelides</taxon>
    </lineage>
</organism>
<evidence type="ECO:0000256" key="4">
    <source>
        <dbReference type="ARBA" id="ARBA00022692"/>
    </source>
</evidence>
<accession>A0A9P0LK29</accession>
<evidence type="ECO:0000256" key="7">
    <source>
        <dbReference type="ARBA" id="ARBA00023136"/>
    </source>
</evidence>
<keyword evidence="3" id="KW-0813">Transport</keyword>
<name>A0A9P0LK29_ACAOB</name>
<dbReference type="AlphaFoldDB" id="A0A9P0LK29"/>
<keyword evidence="4 8" id="KW-0812">Transmembrane</keyword>
<evidence type="ECO:0000256" key="3">
    <source>
        <dbReference type="ARBA" id="ARBA00022448"/>
    </source>
</evidence>
<evidence type="ECO:0000256" key="1">
    <source>
        <dbReference type="ARBA" id="ARBA00004141"/>
    </source>
</evidence>
<dbReference type="GO" id="GO:0005886">
    <property type="term" value="C:plasma membrane"/>
    <property type="evidence" value="ECO:0007669"/>
    <property type="project" value="TreeGrafter"/>
</dbReference>
<keyword evidence="7 8" id="KW-0472">Membrane</keyword>
<comment type="subcellular location">
    <subcellularLocation>
        <location evidence="1">Membrane</location>
        <topology evidence="1">Multi-pass membrane protein</topology>
    </subcellularLocation>
</comment>
<dbReference type="OrthoDB" id="6581954at2759"/>
<feature type="transmembrane region" description="Helical" evidence="8">
    <location>
        <begin position="6"/>
        <end position="27"/>
    </location>
</feature>
<evidence type="ECO:0000256" key="5">
    <source>
        <dbReference type="ARBA" id="ARBA00022847"/>
    </source>
</evidence>
<evidence type="ECO:0000313" key="9">
    <source>
        <dbReference type="EMBL" id="CAH1996179.1"/>
    </source>
</evidence>
<dbReference type="GO" id="GO:0089718">
    <property type="term" value="P:amino acid import across plasma membrane"/>
    <property type="evidence" value="ECO:0007669"/>
    <property type="project" value="TreeGrafter"/>
</dbReference>
<dbReference type="GO" id="GO:0005283">
    <property type="term" value="F:amino acid:sodium symporter activity"/>
    <property type="evidence" value="ECO:0007669"/>
    <property type="project" value="TreeGrafter"/>
</dbReference>
<dbReference type="PANTHER" id="PTHR11616">
    <property type="entry name" value="SODIUM/CHLORIDE DEPENDENT TRANSPORTER"/>
    <property type="match status" value="1"/>
</dbReference>
<dbReference type="SUPFAM" id="SSF161070">
    <property type="entry name" value="SNF-like"/>
    <property type="match status" value="1"/>
</dbReference>
<evidence type="ECO:0000256" key="2">
    <source>
        <dbReference type="ARBA" id="ARBA00006459"/>
    </source>
</evidence>
<evidence type="ECO:0000256" key="8">
    <source>
        <dbReference type="SAM" id="Phobius"/>
    </source>
</evidence>
<sequence length="67" mass="7390">MKGIKSVGQVIYFTAVFPFVILFILLIRGLTLQGAWTESTFTLAQVGSAKELAGCVLKKPSYFFSKK</sequence>
<dbReference type="Proteomes" id="UP001152888">
    <property type="component" value="Unassembled WGS sequence"/>
</dbReference>
<dbReference type="InterPro" id="IPR037272">
    <property type="entry name" value="SNS_sf"/>
</dbReference>
<dbReference type="PANTHER" id="PTHR11616:SF241">
    <property type="entry name" value="SODIUM- AND CHLORIDE-DEPENDENT GLYCINE TRANSPORTER 2"/>
    <property type="match status" value="1"/>
</dbReference>
<dbReference type="PROSITE" id="PS50267">
    <property type="entry name" value="NA_NEUROTRAN_SYMP_3"/>
    <property type="match status" value="1"/>
</dbReference>
<dbReference type="EMBL" id="CAKOFQ010007251">
    <property type="protein sequence ID" value="CAH1996179.1"/>
    <property type="molecule type" value="Genomic_DNA"/>
</dbReference>
<evidence type="ECO:0000313" key="10">
    <source>
        <dbReference type="Proteomes" id="UP001152888"/>
    </source>
</evidence>
<comment type="similarity">
    <text evidence="2">Belongs to the sodium:neurotransmitter symporter (SNF) (TC 2.A.22) family.</text>
</comment>
<evidence type="ECO:0000256" key="6">
    <source>
        <dbReference type="ARBA" id="ARBA00022989"/>
    </source>
</evidence>